<evidence type="ECO:0000313" key="2">
    <source>
        <dbReference type="EMBL" id="KAJ7310466.1"/>
    </source>
</evidence>
<evidence type="ECO:0000313" key="3">
    <source>
        <dbReference type="Proteomes" id="UP001142489"/>
    </source>
</evidence>
<feature type="region of interest" description="Disordered" evidence="1">
    <location>
        <begin position="236"/>
        <end position="255"/>
    </location>
</feature>
<gene>
    <name evidence="2" type="ORF">JRQ81_007386</name>
</gene>
<dbReference type="EMBL" id="JAPFRF010000015">
    <property type="protein sequence ID" value="KAJ7310466.1"/>
    <property type="molecule type" value="Genomic_DNA"/>
</dbReference>
<organism evidence="2 3">
    <name type="scientific">Phrynocephalus forsythii</name>
    <dbReference type="NCBI Taxonomy" id="171643"/>
    <lineage>
        <taxon>Eukaryota</taxon>
        <taxon>Metazoa</taxon>
        <taxon>Chordata</taxon>
        <taxon>Craniata</taxon>
        <taxon>Vertebrata</taxon>
        <taxon>Euteleostomi</taxon>
        <taxon>Lepidosauria</taxon>
        <taxon>Squamata</taxon>
        <taxon>Bifurcata</taxon>
        <taxon>Unidentata</taxon>
        <taxon>Episquamata</taxon>
        <taxon>Toxicofera</taxon>
        <taxon>Iguania</taxon>
        <taxon>Acrodonta</taxon>
        <taxon>Agamidae</taxon>
        <taxon>Agaminae</taxon>
        <taxon>Phrynocephalus</taxon>
    </lineage>
</organism>
<proteinExistence type="predicted"/>
<feature type="compositionally biased region" description="Basic residues" evidence="1">
    <location>
        <begin position="44"/>
        <end position="80"/>
    </location>
</feature>
<feature type="compositionally biased region" description="Polar residues" evidence="1">
    <location>
        <begin position="20"/>
        <end position="31"/>
    </location>
</feature>
<reference evidence="2" key="1">
    <citation type="journal article" date="2023" name="DNA Res.">
        <title>Chromosome-level genome assembly of Phrynocephalus forsythii using third-generation DNA sequencing and Hi-C analysis.</title>
        <authorList>
            <person name="Qi Y."/>
            <person name="Zhao W."/>
            <person name="Zhao Y."/>
            <person name="Niu C."/>
            <person name="Cao S."/>
            <person name="Zhang Y."/>
        </authorList>
    </citation>
    <scope>NUCLEOTIDE SEQUENCE</scope>
    <source>
        <tissue evidence="2">Muscle</tissue>
    </source>
</reference>
<dbReference type="Proteomes" id="UP001142489">
    <property type="component" value="Unassembled WGS sequence"/>
</dbReference>
<feature type="region of interest" description="Disordered" evidence="1">
    <location>
        <begin position="1"/>
        <end position="98"/>
    </location>
</feature>
<accession>A0A9Q0XD41</accession>
<protein>
    <submittedName>
        <fullName evidence="2">Uncharacterized protein</fullName>
    </submittedName>
</protein>
<feature type="compositionally biased region" description="Basic and acidic residues" evidence="1">
    <location>
        <begin position="159"/>
        <end position="168"/>
    </location>
</feature>
<evidence type="ECO:0000256" key="1">
    <source>
        <dbReference type="SAM" id="MobiDB-lite"/>
    </source>
</evidence>
<feature type="non-terminal residue" evidence="2">
    <location>
        <position position="1"/>
    </location>
</feature>
<sequence>RVSLARSLSPRHLVPKNLTCPFSRSLPSASSKVEAPQSPGSRPKPCRRPRHPLLRLRGAARRKTRRKARRRRRRRRRRRAGGAGSARPGASPPSPAEPVWAAEKEAAPVSNHLQQRPAGGVGAGFLQVALPGRVHQGGTGNAARPHGSPSASLVSKPKSQVEKTGEDRDFGDHAWHCFDIPLEYVRGHPTEPRASPGARLEDPASFHNGTAIRRAHFQSCHLDALWPQHSHLDLPFPESSFKPSAGKSGDVSVPQ</sequence>
<dbReference type="AlphaFoldDB" id="A0A9Q0XD41"/>
<keyword evidence="3" id="KW-1185">Reference proteome</keyword>
<feature type="region of interest" description="Disordered" evidence="1">
    <location>
        <begin position="133"/>
        <end position="168"/>
    </location>
</feature>
<comment type="caution">
    <text evidence="2">The sequence shown here is derived from an EMBL/GenBank/DDBJ whole genome shotgun (WGS) entry which is preliminary data.</text>
</comment>
<name>A0A9Q0XD41_9SAUR</name>